<dbReference type="Proteomes" id="UP001482620">
    <property type="component" value="Unassembled WGS sequence"/>
</dbReference>
<reference evidence="2 3" key="1">
    <citation type="submission" date="2021-06" db="EMBL/GenBank/DDBJ databases">
        <authorList>
            <person name="Palmer J.M."/>
        </authorList>
    </citation>
    <scope>NUCLEOTIDE SEQUENCE [LARGE SCALE GENOMIC DNA]</scope>
    <source>
        <strain evidence="3">if_2019</strain>
        <tissue evidence="2">Muscle</tissue>
    </source>
</reference>
<comment type="caution">
    <text evidence="2">The sequence shown here is derived from an EMBL/GenBank/DDBJ whole genome shotgun (WGS) entry which is preliminary data.</text>
</comment>
<sequence>MTQLTMHARNSNMSASAGGDWQSSLSPQGGKHRGSTCLVRTPLRRYPHRTSCPETERCKKTLVNIS</sequence>
<organism evidence="2 3">
    <name type="scientific">Ilyodon furcidens</name>
    <name type="common">goldbreast splitfin</name>
    <dbReference type="NCBI Taxonomy" id="33524"/>
    <lineage>
        <taxon>Eukaryota</taxon>
        <taxon>Metazoa</taxon>
        <taxon>Chordata</taxon>
        <taxon>Craniata</taxon>
        <taxon>Vertebrata</taxon>
        <taxon>Euteleostomi</taxon>
        <taxon>Actinopterygii</taxon>
        <taxon>Neopterygii</taxon>
        <taxon>Teleostei</taxon>
        <taxon>Neoteleostei</taxon>
        <taxon>Acanthomorphata</taxon>
        <taxon>Ovalentaria</taxon>
        <taxon>Atherinomorphae</taxon>
        <taxon>Cyprinodontiformes</taxon>
        <taxon>Goodeidae</taxon>
        <taxon>Ilyodon</taxon>
    </lineage>
</organism>
<proteinExistence type="predicted"/>
<feature type="compositionally biased region" description="Polar residues" evidence="1">
    <location>
        <begin position="1"/>
        <end position="27"/>
    </location>
</feature>
<evidence type="ECO:0000256" key="1">
    <source>
        <dbReference type="SAM" id="MobiDB-lite"/>
    </source>
</evidence>
<evidence type="ECO:0000313" key="2">
    <source>
        <dbReference type="EMBL" id="MEQ2255009.1"/>
    </source>
</evidence>
<accession>A0ABV0VD48</accession>
<feature type="region of interest" description="Disordered" evidence="1">
    <location>
        <begin position="1"/>
        <end position="42"/>
    </location>
</feature>
<gene>
    <name evidence="2" type="ORF">ILYODFUR_009405</name>
</gene>
<keyword evidence="3" id="KW-1185">Reference proteome</keyword>
<name>A0ABV0VD48_9TELE</name>
<protein>
    <submittedName>
        <fullName evidence="2">Uncharacterized protein</fullName>
    </submittedName>
</protein>
<evidence type="ECO:0000313" key="3">
    <source>
        <dbReference type="Proteomes" id="UP001482620"/>
    </source>
</evidence>
<dbReference type="EMBL" id="JAHRIQ010104923">
    <property type="protein sequence ID" value="MEQ2255009.1"/>
    <property type="molecule type" value="Genomic_DNA"/>
</dbReference>